<name>A0ABV9QN91_9FIRM</name>
<proteinExistence type="predicted"/>
<dbReference type="InterPro" id="IPR001451">
    <property type="entry name" value="Hexapep"/>
</dbReference>
<dbReference type="InterPro" id="IPR047324">
    <property type="entry name" value="LbH_gamma_CA-like"/>
</dbReference>
<comment type="caution">
    <text evidence="2">The sequence shown here is derived from an EMBL/GenBank/DDBJ whole genome shotgun (WGS) entry which is preliminary data.</text>
</comment>
<sequence length="222" mass="24498">MRINDTGRYKSHGFVWKNLIFAYCFGIIIELEMIRLENFLLMTNRFERFLKGGIDLILNYGKENPDLSAYCFIADGSDVVGRVSIEEDSSIWFQAAIRGDFDTVTIGARTCIQEQCAIHVSEGSPVVIGNDVVVEQGSILHGCHIKDGALIGLGSILMSGCVIGEGALIGAGSLVTQGTVIPDGMVAFGRPARVVREVTEEEKQEMRRCVQRYVELSKLYIK</sequence>
<dbReference type="InterPro" id="IPR050484">
    <property type="entry name" value="Transf_Hexapept/Carb_Anhydrase"/>
</dbReference>
<dbReference type="SUPFAM" id="SSF51161">
    <property type="entry name" value="Trimeric LpxA-like enzymes"/>
    <property type="match status" value="1"/>
</dbReference>
<keyword evidence="1" id="KW-0812">Transmembrane</keyword>
<evidence type="ECO:0000313" key="3">
    <source>
        <dbReference type="Proteomes" id="UP001595916"/>
    </source>
</evidence>
<dbReference type="EMBL" id="JBHSHL010000025">
    <property type="protein sequence ID" value="MFC4804866.1"/>
    <property type="molecule type" value="Genomic_DNA"/>
</dbReference>
<evidence type="ECO:0000313" key="2">
    <source>
        <dbReference type="EMBL" id="MFC4804866.1"/>
    </source>
</evidence>
<reference evidence="3" key="1">
    <citation type="journal article" date="2019" name="Int. J. Syst. Evol. Microbiol.">
        <title>The Global Catalogue of Microorganisms (GCM) 10K type strain sequencing project: providing services to taxonomists for standard genome sequencing and annotation.</title>
        <authorList>
            <consortium name="The Broad Institute Genomics Platform"/>
            <consortium name="The Broad Institute Genome Sequencing Center for Infectious Disease"/>
            <person name="Wu L."/>
            <person name="Ma J."/>
        </authorList>
    </citation>
    <scope>NUCLEOTIDE SEQUENCE [LARGE SCALE GENOMIC DNA]</scope>
    <source>
        <strain evidence="3">CCUG 46385</strain>
    </source>
</reference>
<keyword evidence="1" id="KW-1133">Transmembrane helix</keyword>
<dbReference type="InterPro" id="IPR011004">
    <property type="entry name" value="Trimer_LpxA-like_sf"/>
</dbReference>
<evidence type="ECO:0000256" key="1">
    <source>
        <dbReference type="SAM" id="Phobius"/>
    </source>
</evidence>
<accession>A0ABV9QN91</accession>
<feature type="transmembrane region" description="Helical" evidence="1">
    <location>
        <begin position="20"/>
        <end position="41"/>
    </location>
</feature>
<dbReference type="PANTHER" id="PTHR13061:SF29">
    <property type="entry name" value="GAMMA CARBONIC ANHYDRASE-LIKE 1, MITOCHONDRIAL-RELATED"/>
    <property type="match status" value="1"/>
</dbReference>
<dbReference type="Gene3D" id="2.160.10.10">
    <property type="entry name" value="Hexapeptide repeat proteins"/>
    <property type="match status" value="1"/>
</dbReference>
<dbReference type="CDD" id="cd04645">
    <property type="entry name" value="LbH_gamma_CA_like"/>
    <property type="match status" value="1"/>
</dbReference>
<organism evidence="2 3">
    <name type="scientific">Filifactor villosus</name>
    <dbReference type="NCBI Taxonomy" id="29374"/>
    <lineage>
        <taxon>Bacteria</taxon>
        <taxon>Bacillati</taxon>
        <taxon>Bacillota</taxon>
        <taxon>Clostridia</taxon>
        <taxon>Peptostreptococcales</taxon>
        <taxon>Filifactoraceae</taxon>
        <taxon>Filifactor</taxon>
    </lineage>
</organism>
<dbReference type="Proteomes" id="UP001595916">
    <property type="component" value="Unassembled WGS sequence"/>
</dbReference>
<dbReference type="PANTHER" id="PTHR13061">
    <property type="entry name" value="DYNACTIN SUBUNIT P25"/>
    <property type="match status" value="1"/>
</dbReference>
<gene>
    <name evidence="2" type="ORF">ACFO4R_07205</name>
</gene>
<protein>
    <submittedName>
        <fullName evidence="2">Gamma carbonic anhydrase family protein</fullName>
    </submittedName>
</protein>
<keyword evidence="1" id="KW-0472">Membrane</keyword>
<dbReference type="Pfam" id="PF00132">
    <property type="entry name" value="Hexapep"/>
    <property type="match status" value="1"/>
</dbReference>
<keyword evidence="3" id="KW-1185">Reference proteome</keyword>